<proteinExistence type="predicted"/>
<protein>
    <submittedName>
        <fullName evidence="3">VWA domain-containing protein</fullName>
    </submittedName>
</protein>
<dbReference type="Proteomes" id="UP000703269">
    <property type="component" value="Unassembled WGS sequence"/>
</dbReference>
<gene>
    <name evidence="3" type="ORF">PsYK624_009320</name>
</gene>
<feature type="domain" description="VWFA" evidence="2">
    <location>
        <begin position="83"/>
        <end position="293"/>
    </location>
</feature>
<dbReference type="PANTHER" id="PTHR34706:SF1">
    <property type="entry name" value="VWFA DOMAIN-CONTAINING PROTEIN"/>
    <property type="match status" value="1"/>
</dbReference>
<sequence length="322" mass="36306">MAEFLSTAAGSAHDRSPSRLSSRSQRSTRSAESSKQDYSKEHDAKEDHFDVPFDAPPAYSASSSRRPAQSAAEDPLELLRQFNTVIILDDSTSMSYSKSQTGNGTLWDEAKNALVSLAVTAARYDDDGIDIHFLNNHKVGRNLKTRADVEAVFSGITTIQGTPIATRLDFVIREYFKEFEDWQKPPTRNLFGRKKEKKPLKKLNILVITDGYPTDEPKRVIADLAGQMDRLHMEYNRVGIQFVQIGDDKNAQRYLQELDNDMQQHSAMRDIIDTTRYADGPLDADPETIVKILLGGIHRRIDSEGAGVMFKDEERDHSEKAR</sequence>
<organism evidence="3 4">
    <name type="scientific">Phanerochaete sordida</name>
    <dbReference type="NCBI Taxonomy" id="48140"/>
    <lineage>
        <taxon>Eukaryota</taxon>
        <taxon>Fungi</taxon>
        <taxon>Dikarya</taxon>
        <taxon>Basidiomycota</taxon>
        <taxon>Agaricomycotina</taxon>
        <taxon>Agaricomycetes</taxon>
        <taxon>Polyporales</taxon>
        <taxon>Phanerochaetaceae</taxon>
        <taxon>Phanerochaete</taxon>
    </lineage>
</organism>
<dbReference type="EMBL" id="BPQB01000001">
    <property type="protein sequence ID" value="GJE84856.1"/>
    <property type="molecule type" value="Genomic_DNA"/>
</dbReference>
<dbReference type="OrthoDB" id="2142040at2759"/>
<evidence type="ECO:0000313" key="4">
    <source>
        <dbReference type="Proteomes" id="UP000703269"/>
    </source>
</evidence>
<reference evidence="3 4" key="1">
    <citation type="submission" date="2021-08" db="EMBL/GenBank/DDBJ databases">
        <title>Draft Genome Sequence of Phanerochaete sordida strain YK-624.</title>
        <authorList>
            <person name="Mori T."/>
            <person name="Dohra H."/>
            <person name="Suzuki T."/>
            <person name="Kawagishi H."/>
            <person name="Hirai H."/>
        </authorList>
    </citation>
    <scope>NUCLEOTIDE SEQUENCE [LARGE SCALE GENOMIC DNA]</scope>
    <source>
        <strain evidence="3 4">YK-624</strain>
    </source>
</reference>
<feature type="region of interest" description="Disordered" evidence="1">
    <location>
        <begin position="1"/>
        <end position="72"/>
    </location>
</feature>
<evidence type="ECO:0000313" key="3">
    <source>
        <dbReference type="EMBL" id="GJE84856.1"/>
    </source>
</evidence>
<evidence type="ECO:0000259" key="2">
    <source>
        <dbReference type="PROSITE" id="PS50234"/>
    </source>
</evidence>
<dbReference type="AlphaFoldDB" id="A0A9P3FYF3"/>
<feature type="compositionally biased region" description="Low complexity" evidence="1">
    <location>
        <begin position="56"/>
        <end position="72"/>
    </location>
</feature>
<dbReference type="PROSITE" id="PS50234">
    <property type="entry name" value="VWFA"/>
    <property type="match status" value="1"/>
</dbReference>
<dbReference type="Gene3D" id="3.40.50.410">
    <property type="entry name" value="von Willebrand factor, type A domain"/>
    <property type="match status" value="1"/>
</dbReference>
<dbReference type="InterPro" id="IPR002035">
    <property type="entry name" value="VWF_A"/>
</dbReference>
<accession>A0A9P3FYF3</accession>
<keyword evidence="4" id="KW-1185">Reference proteome</keyword>
<dbReference type="SUPFAM" id="SSF53300">
    <property type="entry name" value="vWA-like"/>
    <property type="match status" value="1"/>
</dbReference>
<dbReference type="PANTHER" id="PTHR34706">
    <property type="entry name" value="SLR1338 PROTEIN"/>
    <property type="match status" value="1"/>
</dbReference>
<name>A0A9P3FYF3_9APHY</name>
<feature type="compositionally biased region" description="Basic and acidic residues" evidence="1">
    <location>
        <begin position="32"/>
        <end position="51"/>
    </location>
</feature>
<evidence type="ECO:0000256" key="1">
    <source>
        <dbReference type="SAM" id="MobiDB-lite"/>
    </source>
</evidence>
<dbReference type="InterPro" id="IPR036465">
    <property type="entry name" value="vWFA_dom_sf"/>
</dbReference>
<feature type="compositionally biased region" description="Low complexity" evidence="1">
    <location>
        <begin position="18"/>
        <end position="31"/>
    </location>
</feature>
<comment type="caution">
    <text evidence="3">The sequence shown here is derived from an EMBL/GenBank/DDBJ whole genome shotgun (WGS) entry which is preliminary data.</text>
</comment>